<proteinExistence type="predicted"/>
<reference evidence="1" key="1">
    <citation type="journal article" date="2020" name="Nature">
        <title>Giant virus diversity and host interactions through global metagenomics.</title>
        <authorList>
            <person name="Schulz F."/>
            <person name="Roux S."/>
            <person name="Paez-Espino D."/>
            <person name="Jungbluth S."/>
            <person name="Walsh D.A."/>
            <person name="Denef V.J."/>
            <person name="McMahon K.D."/>
            <person name="Konstantinidis K.T."/>
            <person name="Eloe-Fadrosh E.A."/>
            <person name="Kyrpides N.C."/>
            <person name="Woyke T."/>
        </authorList>
    </citation>
    <scope>NUCLEOTIDE SEQUENCE</scope>
    <source>
        <strain evidence="1">GVMAG-S-ERX555967-131</strain>
    </source>
</reference>
<dbReference type="AlphaFoldDB" id="A0A6C0F6K8"/>
<accession>A0A6C0F6K8</accession>
<evidence type="ECO:0000313" key="1">
    <source>
        <dbReference type="EMBL" id="QHT37298.1"/>
    </source>
</evidence>
<sequence>MAQVSVPIIEGKETEKTIWNHDTGISFSDDECGTLISELKLFAIRNYKDKKINSIDNAEEIYLKIDSNCISSTENFLRQPELHYQKISVSLTDIFSSNLTQKIYKMLSIGMNKFKVSYVEFVSFGSFSIIFGNKSIGQVPHIDVTKNCFQLILPLTNNSPTTLVCVRELTPMQVCDILRFKKEDAPVFEPWIEQYGSLALPFEQLELNPIINNPVNAGHMYGARGGLVHAGPKYDGHRAVLFMVAYKKDVINYDQDAQYNIFNIIFSLKKLFPSNTGVLNELNNEYKKKYETKYKLSHVFTRIDQQKKALLKK</sequence>
<dbReference type="EMBL" id="MN738792">
    <property type="protein sequence ID" value="QHT37298.1"/>
    <property type="molecule type" value="Genomic_DNA"/>
</dbReference>
<name>A0A6C0F6K8_9ZZZZ</name>
<protein>
    <submittedName>
        <fullName evidence="1">Uncharacterized protein</fullName>
    </submittedName>
</protein>
<organism evidence="1">
    <name type="scientific">viral metagenome</name>
    <dbReference type="NCBI Taxonomy" id="1070528"/>
    <lineage>
        <taxon>unclassified sequences</taxon>
        <taxon>metagenomes</taxon>
        <taxon>organismal metagenomes</taxon>
    </lineage>
</organism>